<protein>
    <recommendedName>
        <fullName evidence="4">Chitooligosaccharide deacetylase</fullName>
    </recommendedName>
    <alternativeName>
        <fullName evidence="6">Nodulation protein B</fullName>
    </alternativeName>
</protein>
<evidence type="ECO:0000256" key="5">
    <source>
        <dbReference type="ARBA" id="ARBA00022729"/>
    </source>
</evidence>
<comment type="similarity">
    <text evidence="3">Belongs to the polysaccharide deacetylase family.</text>
</comment>
<dbReference type="InterPro" id="IPR029044">
    <property type="entry name" value="Nucleotide-diphossugar_trans"/>
</dbReference>
<evidence type="ECO:0000259" key="7">
    <source>
        <dbReference type="PROSITE" id="PS51677"/>
    </source>
</evidence>
<dbReference type="Gene3D" id="3.20.20.370">
    <property type="entry name" value="Glycoside hydrolase/deacetylase"/>
    <property type="match status" value="1"/>
</dbReference>
<keyword evidence="8" id="KW-0328">Glycosyltransferase</keyword>
<sequence length="617" mass="69677">MPGKSSRAPRVSVITIFYNAEQHFVEAIESVLAQDFGDFELLLIDDGSTDSSTAIARRYETSDPRIRYFEHPGHANRGMSATRNLGLSMARGEFVAFIDADDRWRKSKLAEQVELLDRLPGVDAIGGAVNYWKSHSGGEDRIIPTGHVRGRPIPPGEATLALYPLGKADAPSMSDLMLRRESIARVGGFEEKFENAYEDQAFLAKLYLNSTLYFTDAIWSDYRLHDRSCMAQVKRRGSYHDARRAFLMWFENYVDRSTHRDDERLRRALKRALRPYQGVRARFSDIARSLPFAVPVVRAARASIRRLRPMIAPGPAILMYHRIAEERFDPWSLAVSPANFDDQLQWISRNRTPLPLDEFVELNREGKLPRNAIAVTFDDGYAGNFHTALPSLQRFGIPATIFISPDLIDRGEEFWWDDLERIVLAHEGETLRIDSLEVALGKRHDLDSEWPAGAPALTPRQQAYQRIWSLLYDKTPLDTRDALNQLREQAGVPAHPRDSHRPLTAAEIAAMPDIVAFGSHALSHPSLPQLPAGEQGREISDSVSRCQALTGERPRTFAYPYGDYDPALEQLVERAGFLCACLAEGLFVRREANPFALPRVFVGDWDSARLARQLGRP</sequence>
<proteinExistence type="inferred from homology"/>
<evidence type="ECO:0000313" key="9">
    <source>
        <dbReference type="Proteomes" id="UP001165343"/>
    </source>
</evidence>
<comment type="caution">
    <text evidence="8">The sequence shown here is derived from an EMBL/GenBank/DDBJ whole genome shotgun (WGS) entry which is preliminary data.</text>
</comment>
<comment type="subcellular location">
    <subcellularLocation>
        <location evidence="2">Secreted</location>
    </subcellularLocation>
</comment>
<keyword evidence="9" id="KW-1185">Reference proteome</keyword>
<dbReference type="SUPFAM" id="SSF53448">
    <property type="entry name" value="Nucleotide-diphospho-sugar transferases"/>
    <property type="match status" value="1"/>
</dbReference>
<dbReference type="SUPFAM" id="SSF88713">
    <property type="entry name" value="Glycoside hydrolase/deacetylase"/>
    <property type="match status" value="1"/>
</dbReference>
<reference evidence="8" key="1">
    <citation type="submission" date="2022-05" db="EMBL/GenBank/DDBJ databases">
        <authorList>
            <person name="Jo J.-H."/>
            <person name="Im W.-T."/>
        </authorList>
    </citation>
    <scope>NUCLEOTIDE SEQUENCE</scope>
    <source>
        <strain evidence="8">RG327</strain>
    </source>
</reference>
<dbReference type="InterPro" id="IPR051398">
    <property type="entry name" value="Polysacch_Deacetylase"/>
</dbReference>
<accession>A0ABT0RCS3</accession>
<evidence type="ECO:0000313" key="8">
    <source>
        <dbReference type="EMBL" id="MCL6678052.1"/>
    </source>
</evidence>
<dbReference type="Proteomes" id="UP001165343">
    <property type="component" value="Unassembled WGS sequence"/>
</dbReference>
<comment type="function">
    <text evidence="1">Is involved in generating a small heat-stable compound (Nod), an acylated oligomer of N-acetylglucosamine, that stimulates mitosis in various plant protoplasts.</text>
</comment>
<dbReference type="RefSeq" id="WP_249867028.1">
    <property type="nucleotide sequence ID" value="NZ_JAMGBC010000001.1"/>
</dbReference>
<feature type="domain" description="NodB homology" evidence="7">
    <location>
        <begin position="371"/>
        <end position="617"/>
    </location>
</feature>
<dbReference type="Pfam" id="PF00535">
    <property type="entry name" value="Glycos_transf_2"/>
    <property type="match status" value="1"/>
</dbReference>
<keyword evidence="5" id="KW-0732">Signal</keyword>
<gene>
    <name evidence="8" type="ORF">LZ519_01780</name>
</gene>
<dbReference type="CDD" id="cd00761">
    <property type="entry name" value="Glyco_tranf_GTA_type"/>
    <property type="match status" value="1"/>
</dbReference>
<evidence type="ECO:0000256" key="4">
    <source>
        <dbReference type="ARBA" id="ARBA00020071"/>
    </source>
</evidence>
<evidence type="ECO:0000256" key="1">
    <source>
        <dbReference type="ARBA" id="ARBA00003236"/>
    </source>
</evidence>
<dbReference type="Pfam" id="PF01522">
    <property type="entry name" value="Polysacc_deac_1"/>
    <property type="match status" value="2"/>
</dbReference>
<evidence type="ECO:0000256" key="2">
    <source>
        <dbReference type="ARBA" id="ARBA00004613"/>
    </source>
</evidence>
<dbReference type="EMBL" id="JAMGBC010000001">
    <property type="protein sequence ID" value="MCL6678052.1"/>
    <property type="molecule type" value="Genomic_DNA"/>
</dbReference>
<dbReference type="PROSITE" id="PS51677">
    <property type="entry name" value="NODB"/>
    <property type="match status" value="1"/>
</dbReference>
<evidence type="ECO:0000256" key="3">
    <source>
        <dbReference type="ARBA" id="ARBA00010973"/>
    </source>
</evidence>
<dbReference type="InterPro" id="IPR001173">
    <property type="entry name" value="Glyco_trans_2-like"/>
</dbReference>
<dbReference type="PANTHER" id="PTHR34216">
    <property type="match status" value="1"/>
</dbReference>
<organism evidence="8 9">
    <name type="scientific">Sphingomonas anseongensis</name>
    <dbReference type="NCBI Taxonomy" id="2908207"/>
    <lineage>
        <taxon>Bacteria</taxon>
        <taxon>Pseudomonadati</taxon>
        <taxon>Pseudomonadota</taxon>
        <taxon>Alphaproteobacteria</taxon>
        <taxon>Sphingomonadales</taxon>
        <taxon>Sphingomonadaceae</taxon>
        <taxon>Sphingomonas</taxon>
    </lineage>
</organism>
<dbReference type="InterPro" id="IPR011330">
    <property type="entry name" value="Glyco_hydro/deAcase_b/a-brl"/>
</dbReference>
<dbReference type="Gene3D" id="3.90.550.10">
    <property type="entry name" value="Spore Coat Polysaccharide Biosynthesis Protein SpsA, Chain A"/>
    <property type="match status" value="1"/>
</dbReference>
<dbReference type="InterPro" id="IPR002509">
    <property type="entry name" value="NODB_dom"/>
</dbReference>
<dbReference type="CDD" id="cd10918">
    <property type="entry name" value="CE4_NodB_like_5s_6s"/>
    <property type="match status" value="1"/>
</dbReference>
<dbReference type="GO" id="GO:0016757">
    <property type="term" value="F:glycosyltransferase activity"/>
    <property type="evidence" value="ECO:0007669"/>
    <property type="project" value="UniProtKB-KW"/>
</dbReference>
<name>A0ABT0RCS3_9SPHN</name>
<evidence type="ECO:0000256" key="6">
    <source>
        <dbReference type="ARBA" id="ARBA00032976"/>
    </source>
</evidence>
<keyword evidence="8" id="KW-0808">Transferase</keyword>
<dbReference type="PANTHER" id="PTHR34216:SF3">
    <property type="entry name" value="POLY-BETA-1,6-N-ACETYL-D-GLUCOSAMINE N-DEACETYLASE"/>
    <property type="match status" value="1"/>
</dbReference>